<dbReference type="PANTHER" id="PTHR30487:SF0">
    <property type="entry name" value="PREPILIN LEADER PEPTIDASE_N-METHYLTRANSFERASE-RELATED"/>
    <property type="match status" value="1"/>
</dbReference>
<evidence type="ECO:0000256" key="10">
    <source>
        <dbReference type="SAM" id="Phobius"/>
    </source>
</evidence>
<keyword evidence="4" id="KW-0997">Cell inner membrane</keyword>
<sequence>MTGVLVAAGAGLGLLVGSYLATLTLRWPQGRTTSSGRSACDGCARPLAFYELVPLLSFAVLRGRCRTCAAAIDQRHPLIEIAAALIGGAALWASPDMHGFLGAIFGWALLTLAILDLEHFWLPDALTLPLILVGLALGVGFAPSLTDRLIGAAVGWSLLAGIAFLYQYLRGRQGLGGGDPKLFAAIGAWLGWVALPLVLTTAALIGLLAVAVARLRGREITGATRLPFGAPLAIAGWLIWLADSVARPVILQ</sequence>
<evidence type="ECO:0000313" key="14">
    <source>
        <dbReference type="Proteomes" id="UP001595615"/>
    </source>
</evidence>
<evidence type="ECO:0000256" key="7">
    <source>
        <dbReference type="ARBA" id="ARBA00023136"/>
    </source>
</evidence>
<dbReference type="RefSeq" id="WP_380854918.1">
    <property type="nucleotide sequence ID" value="NZ_JBHRXV010000001.1"/>
</dbReference>
<dbReference type="PANTHER" id="PTHR30487">
    <property type="entry name" value="TYPE 4 PREPILIN-LIKE PROTEINS LEADER PEPTIDE-PROCESSING ENZYME"/>
    <property type="match status" value="1"/>
</dbReference>
<feature type="transmembrane region" description="Helical" evidence="10">
    <location>
        <begin position="189"/>
        <end position="213"/>
    </location>
</feature>
<evidence type="ECO:0000256" key="1">
    <source>
        <dbReference type="ARBA" id="ARBA00004429"/>
    </source>
</evidence>
<evidence type="ECO:0000256" key="4">
    <source>
        <dbReference type="ARBA" id="ARBA00022519"/>
    </source>
</evidence>
<dbReference type="GO" id="GO:0016787">
    <property type="term" value="F:hydrolase activity"/>
    <property type="evidence" value="ECO:0007669"/>
    <property type="project" value="UniProtKB-KW"/>
</dbReference>
<keyword evidence="5 9" id="KW-0812">Transmembrane</keyword>
<feature type="transmembrane region" description="Helical" evidence="10">
    <location>
        <begin position="225"/>
        <end position="242"/>
    </location>
</feature>
<keyword evidence="9" id="KW-0645">Protease</keyword>
<evidence type="ECO:0000259" key="11">
    <source>
        <dbReference type="Pfam" id="PF01478"/>
    </source>
</evidence>
<dbReference type="InterPro" id="IPR014032">
    <property type="entry name" value="Peptidase_A24A_bac"/>
</dbReference>
<gene>
    <name evidence="13" type="ORF">ACFOMD_00065</name>
</gene>
<name>A0ABV7X4S4_9SPHN</name>
<keyword evidence="6 10" id="KW-1133">Transmembrane helix</keyword>
<dbReference type="PRINTS" id="PR00864">
    <property type="entry name" value="PREPILNPTASE"/>
</dbReference>
<keyword evidence="9" id="KW-0489">Methyltransferase</keyword>
<dbReference type="Pfam" id="PF01478">
    <property type="entry name" value="Peptidase_A24"/>
    <property type="match status" value="1"/>
</dbReference>
<keyword evidence="9" id="KW-0808">Transferase</keyword>
<accession>A0ABV7X4S4</accession>
<reference evidence="14" key="1">
    <citation type="journal article" date="2019" name="Int. J. Syst. Evol. Microbiol.">
        <title>The Global Catalogue of Microorganisms (GCM) 10K type strain sequencing project: providing services to taxonomists for standard genome sequencing and annotation.</title>
        <authorList>
            <consortium name="The Broad Institute Genomics Platform"/>
            <consortium name="The Broad Institute Genome Sequencing Center for Infectious Disease"/>
            <person name="Wu L."/>
            <person name="Ma J."/>
        </authorList>
    </citation>
    <scope>NUCLEOTIDE SEQUENCE [LARGE SCALE GENOMIC DNA]</scope>
    <source>
        <strain evidence="14">KCTC 42644</strain>
    </source>
</reference>
<dbReference type="EMBL" id="JBHRXV010000001">
    <property type="protein sequence ID" value="MFC3710946.1"/>
    <property type="molecule type" value="Genomic_DNA"/>
</dbReference>
<dbReference type="Gene3D" id="1.20.120.1220">
    <property type="match status" value="1"/>
</dbReference>
<dbReference type="InterPro" id="IPR050882">
    <property type="entry name" value="Prepilin_peptidase/N-MTase"/>
</dbReference>
<feature type="transmembrane region" description="Helical" evidence="10">
    <location>
        <begin position="149"/>
        <end position="169"/>
    </location>
</feature>
<evidence type="ECO:0000256" key="8">
    <source>
        <dbReference type="RuleBase" id="RU003793"/>
    </source>
</evidence>
<organism evidence="13 14">
    <name type="scientific">Sphingoaurantiacus capsulatus</name>
    <dbReference type="NCBI Taxonomy" id="1771310"/>
    <lineage>
        <taxon>Bacteria</taxon>
        <taxon>Pseudomonadati</taxon>
        <taxon>Pseudomonadota</taxon>
        <taxon>Alphaproteobacteria</taxon>
        <taxon>Sphingomonadales</taxon>
        <taxon>Sphingosinicellaceae</taxon>
        <taxon>Sphingoaurantiacus</taxon>
    </lineage>
</organism>
<keyword evidence="9 13" id="KW-0378">Hydrolase</keyword>
<comment type="catalytic activity">
    <reaction evidence="9">
        <text>Typically cleaves a -Gly-|-Phe- bond to release an N-terminal, basic peptide of 5-8 residues from type IV prepilin, and then N-methylates the new N-terminal amino group, the methyl donor being S-adenosyl-L-methionine.</text>
        <dbReference type="EC" id="3.4.23.43"/>
    </reaction>
</comment>
<comment type="caution">
    <text evidence="13">The sequence shown here is derived from an EMBL/GenBank/DDBJ whole genome shotgun (WGS) entry which is preliminary data.</text>
</comment>
<protein>
    <recommendedName>
        <fullName evidence="9">Prepilin leader peptidase/N-methyltransferase</fullName>
        <ecNumber evidence="9">2.1.1.-</ecNumber>
        <ecNumber evidence="9">3.4.23.43</ecNumber>
    </recommendedName>
</protein>
<evidence type="ECO:0000256" key="2">
    <source>
        <dbReference type="ARBA" id="ARBA00005801"/>
    </source>
</evidence>
<feature type="transmembrane region" description="Helical" evidence="10">
    <location>
        <begin position="120"/>
        <end position="142"/>
    </location>
</feature>
<evidence type="ECO:0000256" key="3">
    <source>
        <dbReference type="ARBA" id="ARBA00022475"/>
    </source>
</evidence>
<keyword evidence="3" id="KW-1003">Cell membrane</keyword>
<feature type="transmembrane region" description="Helical" evidence="10">
    <location>
        <begin position="81"/>
        <end position="114"/>
    </location>
</feature>
<evidence type="ECO:0000256" key="5">
    <source>
        <dbReference type="ARBA" id="ARBA00022692"/>
    </source>
</evidence>
<dbReference type="Pfam" id="PF06750">
    <property type="entry name" value="A24_N_bact"/>
    <property type="match status" value="1"/>
</dbReference>
<keyword evidence="9" id="KW-0511">Multifunctional enzyme</keyword>
<evidence type="ECO:0000256" key="9">
    <source>
        <dbReference type="RuleBase" id="RU003794"/>
    </source>
</evidence>
<dbReference type="InterPro" id="IPR010627">
    <property type="entry name" value="Prepilin_pept_A24_N"/>
</dbReference>
<dbReference type="EC" id="3.4.23.43" evidence="9"/>
<evidence type="ECO:0000313" key="13">
    <source>
        <dbReference type="EMBL" id="MFC3710946.1"/>
    </source>
</evidence>
<dbReference type="EC" id="2.1.1.-" evidence="9"/>
<feature type="domain" description="Prepilin type IV endopeptidase peptidase" evidence="11">
    <location>
        <begin position="104"/>
        <end position="209"/>
    </location>
</feature>
<keyword evidence="7 10" id="KW-0472">Membrane</keyword>
<evidence type="ECO:0000259" key="12">
    <source>
        <dbReference type="Pfam" id="PF06750"/>
    </source>
</evidence>
<comment type="function">
    <text evidence="9">Plays an essential role in type IV pili and type II pseudopili formation by proteolytically removing the leader sequence from substrate proteins and subsequently monomethylating the alpha-amino group of the newly exposed N-terminal phenylalanine.</text>
</comment>
<comment type="subcellular location">
    <subcellularLocation>
        <location evidence="1">Cell inner membrane</location>
        <topology evidence="1">Multi-pass membrane protein</topology>
    </subcellularLocation>
    <subcellularLocation>
        <location evidence="9">Cell membrane</location>
        <topology evidence="9">Multi-pass membrane protein</topology>
    </subcellularLocation>
</comment>
<proteinExistence type="inferred from homology"/>
<feature type="domain" description="Prepilin peptidase A24 N-terminal" evidence="12">
    <location>
        <begin position="12"/>
        <end position="92"/>
    </location>
</feature>
<dbReference type="Proteomes" id="UP001595615">
    <property type="component" value="Unassembled WGS sequence"/>
</dbReference>
<keyword evidence="14" id="KW-1185">Reference proteome</keyword>
<comment type="similarity">
    <text evidence="2 8">Belongs to the peptidase A24 family.</text>
</comment>
<dbReference type="InterPro" id="IPR000045">
    <property type="entry name" value="Prepilin_IV_endopep_pep"/>
</dbReference>
<evidence type="ECO:0000256" key="6">
    <source>
        <dbReference type="ARBA" id="ARBA00022989"/>
    </source>
</evidence>